<protein>
    <submittedName>
        <fullName evidence="3">DUF1648 domain-containing protein</fullName>
    </submittedName>
</protein>
<dbReference type="InterPro" id="IPR012867">
    <property type="entry name" value="DUF1648"/>
</dbReference>
<evidence type="ECO:0000313" key="4">
    <source>
        <dbReference type="Proteomes" id="UP001228376"/>
    </source>
</evidence>
<feature type="domain" description="DUF1648" evidence="2">
    <location>
        <begin position="30"/>
        <end position="74"/>
    </location>
</feature>
<accession>A0ABU5CDX4</accession>
<dbReference type="Pfam" id="PF07853">
    <property type="entry name" value="DUF1648"/>
    <property type="match status" value="1"/>
</dbReference>
<feature type="transmembrane region" description="Helical" evidence="1">
    <location>
        <begin position="68"/>
        <end position="88"/>
    </location>
</feature>
<dbReference type="EMBL" id="JAROCA020000001">
    <property type="protein sequence ID" value="MDY0404201.1"/>
    <property type="molecule type" value="Genomic_DNA"/>
</dbReference>
<sequence length="170" mass="19317">MWRLRNNSRPVLTIPRTKTEWLWDIIGGGLFLATLVFFCTLLGDLPERVPGHINAAGEVDRWGGKGEIFILPIVSVCIWVSMTILERFPHVHNYPQRLNETNAKAFYLNSRKLLNTLKNITTIIFSFFIFQDIRIAMGNADSLGHWFLPALIIATGIPIIRALVKSSRIS</sequence>
<keyword evidence="1" id="KW-0472">Membrane</keyword>
<feature type="transmembrane region" description="Helical" evidence="1">
    <location>
        <begin position="21"/>
        <end position="43"/>
    </location>
</feature>
<keyword evidence="1" id="KW-0812">Transmembrane</keyword>
<name>A0ABU5CDX4_9BACI</name>
<dbReference type="Proteomes" id="UP001228376">
    <property type="component" value="Unassembled WGS sequence"/>
</dbReference>
<dbReference type="RefSeq" id="WP_320384146.1">
    <property type="nucleotide sequence ID" value="NZ_JAROCA020000001.1"/>
</dbReference>
<evidence type="ECO:0000256" key="1">
    <source>
        <dbReference type="SAM" id="Phobius"/>
    </source>
</evidence>
<gene>
    <name evidence="3" type="ORF">P5G51_001175</name>
</gene>
<feature type="transmembrane region" description="Helical" evidence="1">
    <location>
        <begin position="120"/>
        <end position="137"/>
    </location>
</feature>
<keyword evidence="4" id="KW-1185">Reference proteome</keyword>
<evidence type="ECO:0000313" key="3">
    <source>
        <dbReference type="EMBL" id="MDY0404201.1"/>
    </source>
</evidence>
<evidence type="ECO:0000259" key="2">
    <source>
        <dbReference type="Pfam" id="PF07853"/>
    </source>
</evidence>
<feature type="transmembrane region" description="Helical" evidence="1">
    <location>
        <begin position="143"/>
        <end position="164"/>
    </location>
</feature>
<comment type="caution">
    <text evidence="3">The sequence shown here is derived from an EMBL/GenBank/DDBJ whole genome shotgun (WGS) entry which is preliminary data.</text>
</comment>
<proteinExistence type="predicted"/>
<keyword evidence="1" id="KW-1133">Transmembrane helix</keyword>
<organism evidence="3 4">
    <name type="scientific">Tigheibacillus jepli</name>
    <dbReference type="NCBI Taxonomy" id="3035914"/>
    <lineage>
        <taxon>Bacteria</taxon>
        <taxon>Bacillati</taxon>
        <taxon>Bacillota</taxon>
        <taxon>Bacilli</taxon>
        <taxon>Bacillales</taxon>
        <taxon>Bacillaceae</taxon>
        <taxon>Tigheibacillus</taxon>
    </lineage>
</organism>
<reference evidence="3 4" key="1">
    <citation type="submission" date="2023-10" db="EMBL/GenBank/DDBJ databases">
        <title>179-bfca-hs.</title>
        <authorList>
            <person name="Miliotis G."/>
            <person name="Sengupta P."/>
            <person name="Hameed A."/>
            <person name="Chuvochina M."/>
            <person name="Mcdonagh F."/>
            <person name="Simpson A.C."/>
            <person name="Singh N.K."/>
            <person name="Rekha P.D."/>
            <person name="Raman K."/>
            <person name="Hugenholtz P."/>
            <person name="Venkateswaran K."/>
        </authorList>
    </citation>
    <scope>NUCLEOTIDE SEQUENCE [LARGE SCALE GENOMIC DNA]</scope>
    <source>
        <strain evidence="3 4">179-BFC-A-HS</strain>
    </source>
</reference>